<sequence length="255" mass="28913">MDKLNGTILKTAIEAIPLLTMDNFTLWRNRVENLLDLQELRKPLTDPKGVLKAFQDVQLRTVLTSKLNPSIHNNVINHQNKKDSRLIWASIMEFFASSQPSNRARVFKELLRLKFNINDITGFITNVKTTLARFHEIGIDLPDDILTYLILDKLPPALDNVSERITHSDKNISPELDLEQLRIYANDCVSMASGSGTKINPISLFTDSSKKCQRGAHNTLADHNEAHCWFVHPEQLPSRSPRFSGSKVEVTNTKT</sequence>
<evidence type="ECO:0000313" key="2">
    <source>
        <dbReference type="Proteomes" id="UP000037035"/>
    </source>
</evidence>
<dbReference type="OrthoDB" id="2503017at2759"/>
<dbReference type="VEuPathDB" id="FungiDB:VP01_2670g5"/>
<reference evidence="1 2" key="1">
    <citation type="submission" date="2015-08" db="EMBL/GenBank/DDBJ databases">
        <title>Next Generation Sequencing and Analysis of the Genome of Puccinia sorghi L Schw, the Causal Agent of Maize Common Rust.</title>
        <authorList>
            <person name="Rochi L."/>
            <person name="Burguener G."/>
            <person name="Darino M."/>
            <person name="Turjanski A."/>
            <person name="Kreff E."/>
            <person name="Dieguez M.J."/>
            <person name="Sacco F."/>
        </authorList>
    </citation>
    <scope>NUCLEOTIDE SEQUENCE [LARGE SCALE GENOMIC DNA]</scope>
    <source>
        <strain evidence="1 2">RO10H11247</strain>
    </source>
</reference>
<evidence type="ECO:0008006" key="3">
    <source>
        <dbReference type="Google" id="ProtNLM"/>
    </source>
</evidence>
<dbReference type="Pfam" id="PF14223">
    <property type="entry name" value="Retrotran_gag_2"/>
    <property type="match status" value="1"/>
</dbReference>
<name>A0A0L6V410_9BASI</name>
<gene>
    <name evidence="1" type="ORF">VP01_2670g5</name>
</gene>
<proteinExistence type="predicted"/>
<comment type="caution">
    <text evidence="1">The sequence shown here is derived from an EMBL/GenBank/DDBJ whole genome shotgun (WGS) entry which is preliminary data.</text>
</comment>
<organism evidence="1 2">
    <name type="scientific">Puccinia sorghi</name>
    <dbReference type="NCBI Taxonomy" id="27349"/>
    <lineage>
        <taxon>Eukaryota</taxon>
        <taxon>Fungi</taxon>
        <taxon>Dikarya</taxon>
        <taxon>Basidiomycota</taxon>
        <taxon>Pucciniomycotina</taxon>
        <taxon>Pucciniomycetes</taxon>
        <taxon>Pucciniales</taxon>
        <taxon>Pucciniaceae</taxon>
        <taxon>Puccinia</taxon>
    </lineage>
</organism>
<dbReference type="AlphaFoldDB" id="A0A0L6V410"/>
<dbReference type="EMBL" id="LAVV01007580">
    <property type="protein sequence ID" value="KNZ55464.1"/>
    <property type="molecule type" value="Genomic_DNA"/>
</dbReference>
<protein>
    <recommendedName>
        <fullName evidence="3">DUF4219 domain-containing protein</fullName>
    </recommendedName>
</protein>
<evidence type="ECO:0000313" key="1">
    <source>
        <dbReference type="EMBL" id="KNZ55464.1"/>
    </source>
</evidence>
<accession>A0A0L6V410</accession>
<dbReference type="Proteomes" id="UP000037035">
    <property type="component" value="Unassembled WGS sequence"/>
</dbReference>
<keyword evidence="2" id="KW-1185">Reference proteome</keyword>